<evidence type="ECO:0000313" key="6">
    <source>
        <dbReference type="Proteomes" id="UP000245506"/>
    </source>
</evidence>
<feature type="domain" description="HTH lacI-type" evidence="4">
    <location>
        <begin position="1"/>
        <end position="55"/>
    </location>
</feature>
<evidence type="ECO:0000256" key="2">
    <source>
        <dbReference type="ARBA" id="ARBA00023125"/>
    </source>
</evidence>
<dbReference type="SMART" id="SM00354">
    <property type="entry name" value="HTH_LACI"/>
    <property type="match status" value="1"/>
</dbReference>
<sequence>MNLKELSDFLKLSPTTVSRAINGYPEVSEATRKRVVEAAEANNYHPSHLASGLAKGKAMAIGHVIPLSKHMVMNPHFSDFISGAGDVYCKAGYDMLIRVVAEGEEESVYKKLAKDGRVDGVIVHGPSNYDARIEALQDIGIPFVVHGRTNQDESTYNWVDVNNVRAFKRATNYLLDLGHRDIAFINGFEFMNFAMRRRSGYEEALHEASIEINPEIMFTGEMTEPQGYESMKQLLKRAKPPTAILLSSILPSMGAMRAVQEAGLTVGKDVSIVTFDDQLSFLQNSGDIPMFTSVRSSIRDAGVRVAEILLDQINQPKADPYHELWEAELVLGKSTGRPVSV</sequence>
<dbReference type="InterPro" id="IPR010982">
    <property type="entry name" value="Lambda_DNA-bd_dom_sf"/>
</dbReference>
<organism evidence="5 6">
    <name type="scientific">Leucothrix arctica</name>
    <dbReference type="NCBI Taxonomy" id="1481894"/>
    <lineage>
        <taxon>Bacteria</taxon>
        <taxon>Pseudomonadati</taxon>
        <taxon>Pseudomonadota</taxon>
        <taxon>Gammaproteobacteria</taxon>
        <taxon>Thiotrichales</taxon>
        <taxon>Thiotrichaceae</taxon>
        <taxon>Leucothrix</taxon>
    </lineage>
</organism>
<keyword evidence="6" id="KW-1185">Reference proteome</keyword>
<name>A0A317C5F6_9GAMM</name>
<dbReference type="PROSITE" id="PS50932">
    <property type="entry name" value="HTH_LACI_2"/>
    <property type="match status" value="1"/>
</dbReference>
<dbReference type="CDD" id="cd20010">
    <property type="entry name" value="PBP1_AglR-like"/>
    <property type="match status" value="1"/>
</dbReference>
<protein>
    <submittedName>
        <fullName evidence="5">LacI family transcriptional regulator</fullName>
    </submittedName>
</protein>
<dbReference type="OrthoDB" id="9798934at2"/>
<dbReference type="PANTHER" id="PTHR30146:SF109">
    <property type="entry name" value="HTH-TYPE TRANSCRIPTIONAL REGULATOR GALS"/>
    <property type="match status" value="1"/>
</dbReference>
<dbReference type="GO" id="GO:0003700">
    <property type="term" value="F:DNA-binding transcription factor activity"/>
    <property type="evidence" value="ECO:0007669"/>
    <property type="project" value="TreeGrafter"/>
</dbReference>
<proteinExistence type="predicted"/>
<dbReference type="Gene3D" id="3.40.50.2300">
    <property type="match status" value="2"/>
</dbReference>
<reference evidence="5 6" key="1">
    <citation type="submission" date="2018-05" db="EMBL/GenBank/DDBJ databases">
        <title>Leucothrix arctica sp. nov., isolated from Arctic seawater.</title>
        <authorList>
            <person name="Choi A."/>
            <person name="Baek K."/>
        </authorList>
    </citation>
    <scope>NUCLEOTIDE SEQUENCE [LARGE SCALE GENOMIC DNA]</scope>
    <source>
        <strain evidence="5 6">IMCC9719</strain>
    </source>
</reference>
<evidence type="ECO:0000256" key="1">
    <source>
        <dbReference type="ARBA" id="ARBA00023015"/>
    </source>
</evidence>
<dbReference type="Pfam" id="PF00356">
    <property type="entry name" value="LacI"/>
    <property type="match status" value="1"/>
</dbReference>
<evidence type="ECO:0000256" key="3">
    <source>
        <dbReference type="ARBA" id="ARBA00023163"/>
    </source>
</evidence>
<evidence type="ECO:0000259" key="4">
    <source>
        <dbReference type="PROSITE" id="PS50932"/>
    </source>
</evidence>
<dbReference type="InterPro" id="IPR046335">
    <property type="entry name" value="LacI/GalR-like_sensor"/>
</dbReference>
<gene>
    <name evidence="5" type="ORF">DKT75_17650</name>
</gene>
<keyword evidence="3" id="KW-0804">Transcription</keyword>
<dbReference type="RefSeq" id="WP_109825248.1">
    <property type="nucleotide sequence ID" value="NZ_QGKL01000042.1"/>
</dbReference>
<dbReference type="SUPFAM" id="SSF53822">
    <property type="entry name" value="Periplasmic binding protein-like I"/>
    <property type="match status" value="1"/>
</dbReference>
<accession>A0A317C5F6</accession>
<dbReference type="SUPFAM" id="SSF47413">
    <property type="entry name" value="lambda repressor-like DNA-binding domains"/>
    <property type="match status" value="1"/>
</dbReference>
<dbReference type="CDD" id="cd01392">
    <property type="entry name" value="HTH_LacI"/>
    <property type="match status" value="1"/>
</dbReference>
<dbReference type="Gene3D" id="1.10.260.40">
    <property type="entry name" value="lambda repressor-like DNA-binding domains"/>
    <property type="match status" value="1"/>
</dbReference>
<dbReference type="Proteomes" id="UP000245506">
    <property type="component" value="Unassembled WGS sequence"/>
</dbReference>
<evidence type="ECO:0000313" key="5">
    <source>
        <dbReference type="EMBL" id="PWQ93451.1"/>
    </source>
</evidence>
<dbReference type="InterPro" id="IPR028082">
    <property type="entry name" value="Peripla_BP_I"/>
</dbReference>
<dbReference type="EMBL" id="QGKL01000042">
    <property type="protein sequence ID" value="PWQ93451.1"/>
    <property type="molecule type" value="Genomic_DNA"/>
</dbReference>
<keyword evidence="2" id="KW-0238">DNA-binding</keyword>
<dbReference type="AlphaFoldDB" id="A0A317C5F6"/>
<dbReference type="GO" id="GO:0000976">
    <property type="term" value="F:transcription cis-regulatory region binding"/>
    <property type="evidence" value="ECO:0007669"/>
    <property type="project" value="TreeGrafter"/>
</dbReference>
<dbReference type="InterPro" id="IPR000843">
    <property type="entry name" value="HTH_LacI"/>
</dbReference>
<dbReference type="Pfam" id="PF13377">
    <property type="entry name" value="Peripla_BP_3"/>
    <property type="match status" value="1"/>
</dbReference>
<keyword evidence="1" id="KW-0805">Transcription regulation</keyword>
<comment type="caution">
    <text evidence="5">The sequence shown here is derived from an EMBL/GenBank/DDBJ whole genome shotgun (WGS) entry which is preliminary data.</text>
</comment>
<dbReference type="PANTHER" id="PTHR30146">
    <property type="entry name" value="LACI-RELATED TRANSCRIPTIONAL REPRESSOR"/>
    <property type="match status" value="1"/>
</dbReference>